<dbReference type="Proteomes" id="UP001500742">
    <property type="component" value="Unassembled WGS sequence"/>
</dbReference>
<gene>
    <name evidence="3" type="ORF">GCM10022210_18750</name>
</gene>
<feature type="signal peptide" evidence="2">
    <location>
        <begin position="1"/>
        <end position="23"/>
    </location>
</feature>
<accession>A0ABP7PSY7</accession>
<keyword evidence="4" id="KW-1185">Reference proteome</keyword>
<feature type="compositionally biased region" description="Basic and acidic residues" evidence="1">
    <location>
        <begin position="133"/>
        <end position="165"/>
    </location>
</feature>
<feature type="region of interest" description="Disordered" evidence="1">
    <location>
        <begin position="116"/>
        <end position="191"/>
    </location>
</feature>
<feature type="compositionally biased region" description="Basic and acidic residues" evidence="1">
    <location>
        <begin position="172"/>
        <end position="191"/>
    </location>
</feature>
<evidence type="ECO:0000313" key="4">
    <source>
        <dbReference type="Proteomes" id="UP001500742"/>
    </source>
</evidence>
<evidence type="ECO:0000256" key="1">
    <source>
        <dbReference type="SAM" id="MobiDB-lite"/>
    </source>
</evidence>
<protein>
    <submittedName>
        <fullName evidence="3">Uncharacterized protein</fullName>
    </submittedName>
</protein>
<comment type="caution">
    <text evidence="3">The sequence shown here is derived from an EMBL/GenBank/DDBJ whole genome shotgun (WGS) entry which is preliminary data.</text>
</comment>
<evidence type="ECO:0000256" key="2">
    <source>
        <dbReference type="SAM" id="SignalP"/>
    </source>
</evidence>
<dbReference type="RefSeq" id="WP_259095658.1">
    <property type="nucleotide sequence ID" value="NZ_BAAAZC010000013.1"/>
</dbReference>
<name>A0ABP7PSY7_9SPHI</name>
<proteinExistence type="predicted"/>
<sequence>MKTNYLKRSLLIVAMAVTTTTYAQKKAKVDAGDYEYSNYDQTIIRNGKQLEQIKTNWNGTIYKIELVKDKMTDLYVDGEKIPVARWGEYSTVVGKIREQIRKDRIQAKKDQAQALVDQAQARRDQQQALKDQAQAKRDQEQAVRDQEQAKRDQQQAEKDQAEAKEGQVQAQKDQEQALRDQEQAKKDQEQARLDQIQAKKDQAQAAEDQRQVKLLTADLVKDGIIPNADALHELTLNDEEMTVNGKKQPDTVFNKYKGKYNRFTKLNFSYGNSNGVHTYQGLHISH</sequence>
<feature type="chain" id="PRO_5045437825" evidence="2">
    <location>
        <begin position="24"/>
        <end position="286"/>
    </location>
</feature>
<organism evidence="3 4">
    <name type="scientific">Mucilaginibacter dorajii</name>
    <dbReference type="NCBI Taxonomy" id="692994"/>
    <lineage>
        <taxon>Bacteria</taxon>
        <taxon>Pseudomonadati</taxon>
        <taxon>Bacteroidota</taxon>
        <taxon>Sphingobacteriia</taxon>
        <taxon>Sphingobacteriales</taxon>
        <taxon>Sphingobacteriaceae</taxon>
        <taxon>Mucilaginibacter</taxon>
    </lineage>
</organism>
<evidence type="ECO:0000313" key="3">
    <source>
        <dbReference type="EMBL" id="GAA3969947.1"/>
    </source>
</evidence>
<reference evidence="4" key="1">
    <citation type="journal article" date="2019" name="Int. J. Syst. Evol. Microbiol.">
        <title>The Global Catalogue of Microorganisms (GCM) 10K type strain sequencing project: providing services to taxonomists for standard genome sequencing and annotation.</title>
        <authorList>
            <consortium name="The Broad Institute Genomics Platform"/>
            <consortium name="The Broad Institute Genome Sequencing Center for Infectious Disease"/>
            <person name="Wu L."/>
            <person name="Ma J."/>
        </authorList>
    </citation>
    <scope>NUCLEOTIDE SEQUENCE [LARGE SCALE GENOMIC DNA]</scope>
    <source>
        <strain evidence="4">JCM 16601</strain>
    </source>
</reference>
<keyword evidence="2" id="KW-0732">Signal</keyword>
<dbReference type="EMBL" id="BAAAZC010000013">
    <property type="protein sequence ID" value="GAA3969947.1"/>
    <property type="molecule type" value="Genomic_DNA"/>
</dbReference>